<name>A0ABP1FKH3_9CHLO</name>
<feature type="region of interest" description="Disordered" evidence="1">
    <location>
        <begin position="109"/>
        <end position="170"/>
    </location>
</feature>
<gene>
    <name evidence="2" type="primary">g2460</name>
    <name evidence="2" type="ORF">VP750_LOCUS2102</name>
</gene>
<accession>A0ABP1FKH3</accession>
<feature type="compositionally biased region" description="Gly residues" evidence="1">
    <location>
        <begin position="155"/>
        <end position="166"/>
    </location>
</feature>
<dbReference type="EMBL" id="CAXHTA020000003">
    <property type="protein sequence ID" value="CAL5220443.1"/>
    <property type="molecule type" value="Genomic_DNA"/>
</dbReference>
<evidence type="ECO:0000313" key="2">
    <source>
        <dbReference type="EMBL" id="CAL5220443.1"/>
    </source>
</evidence>
<proteinExistence type="predicted"/>
<protein>
    <submittedName>
        <fullName evidence="2">G2460 protein</fullName>
    </submittedName>
</protein>
<sequence>MGTEHFKTSTSDVDTGDQADFSTPQSASAQAEEDASGSTAGHADEATDESSCPRSPFGPAVMPVKTGCDSELPSSFQSAAAEVAAQRRRQLDAVGVIPGGRAAFGAKLPSHEAAQASSRATAAGGQQQQAAKSTRAALPELARPAAPDWARPRGRGSGSLGGGASGPGTAAAMLLRRLQARPGPAALDGRRAPVPARRMEVRALPGAMLECYDSLWHGSSGIVASQS</sequence>
<evidence type="ECO:0000313" key="3">
    <source>
        <dbReference type="Proteomes" id="UP001497392"/>
    </source>
</evidence>
<evidence type="ECO:0000256" key="1">
    <source>
        <dbReference type="SAM" id="MobiDB-lite"/>
    </source>
</evidence>
<comment type="caution">
    <text evidence="2">The sequence shown here is derived from an EMBL/GenBank/DDBJ whole genome shotgun (WGS) entry which is preliminary data.</text>
</comment>
<feature type="compositionally biased region" description="Low complexity" evidence="1">
    <location>
        <begin position="113"/>
        <end position="149"/>
    </location>
</feature>
<reference evidence="2 3" key="1">
    <citation type="submission" date="2024-06" db="EMBL/GenBank/DDBJ databases">
        <authorList>
            <person name="Kraege A."/>
            <person name="Thomma B."/>
        </authorList>
    </citation>
    <scope>NUCLEOTIDE SEQUENCE [LARGE SCALE GENOMIC DNA]</scope>
</reference>
<dbReference type="Proteomes" id="UP001497392">
    <property type="component" value="Unassembled WGS sequence"/>
</dbReference>
<organism evidence="2 3">
    <name type="scientific">Coccomyxa viridis</name>
    <dbReference type="NCBI Taxonomy" id="1274662"/>
    <lineage>
        <taxon>Eukaryota</taxon>
        <taxon>Viridiplantae</taxon>
        <taxon>Chlorophyta</taxon>
        <taxon>core chlorophytes</taxon>
        <taxon>Trebouxiophyceae</taxon>
        <taxon>Trebouxiophyceae incertae sedis</taxon>
        <taxon>Coccomyxaceae</taxon>
        <taxon>Coccomyxa</taxon>
    </lineage>
</organism>
<feature type="region of interest" description="Disordered" evidence="1">
    <location>
        <begin position="1"/>
        <end position="73"/>
    </location>
</feature>
<keyword evidence="3" id="KW-1185">Reference proteome</keyword>